<evidence type="ECO:0000313" key="1">
    <source>
        <dbReference type="EMBL" id="MED6112469.1"/>
    </source>
</evidence>
<reference evidence="1 2" key="1">
    <citation type="journal article" date="2023" name="Plants (Basel)">
        <title>Bridging the Gap: Combining Genomics and Transcriptomics Approaches to Understand Stylosanthes scabra, an Orphan Legume from the Brazilian Caatinga.</title>
        <authorList>
            <person name="Ferreira-Neto J.R.C."/>
            <person name="da Silva M.D."/>
            <person name="Binneck E."/>
            <person name="de Melo N.F."/>
            <person name="da Silva R.H."/>
            <person name="de Melo A.L.T.M."/>
            <person name="Pandolfi V."/>
            <person name="Bustamante F.O."/>
            <person name="Brasileiro-Vidal A.C."/>
            <person name="Benko-Iseppon A.M."/>
        </authorList>
    </citation>
    <scope>NUCLEOTIDE SEQUENCE [LARGE SCALE GENOMIC DNA]</scope>
    <source>
        <tissue evidence="1">Leaves</tissue>
    </source>
</reference>
<sequence>METIPTSPWYYLYDSVHLPRLERIIRDQTALWMLHWLQHEGVFSSRLFHLMGNADHVRMRTVVNIVKNDCNEICELVEGRANHAWEEMLGVHN</sequence>
<evidence type="ECO:0000313" key="2">
    <source>
        <dbReference type="Proteomes" id="UP001341840"/>
    </source>
</evidence>
<proteinExistence type="predicted"/>
<protein>
    <submittedName>
        <fullName evidence="1">Uncharacterized protein</fullName>
    </submittedName>
</protein>
<comment type="caution">
    <text evidence="1">The sequence shown here is derived from an EMBL/GenBank/DDBJ whole genome shotgun (WGS) entry which is preliminary data.</text>
</comment>
<organism evidence="1 2">
    <name type="scientific">Stylosanthes scabra</name>
    <dbReference type="NCBI Taxonomy" id="79078"/>
    <lineage>
        <taxon>Eukaryota</taxon>
        <taxon>Viridiplantae</taxon>
        <taxon>Streptophyta</taxon>
        <taxon>Embryophyta</taxon>
        <taxon>Tracheophyta</taxon>
        <taxon>Spermatophyta</taxon>
        <taxon>Magnoliopsida</taxon>
        <taxon>eudicotyledons</taxon>
        <taxon>Gunneridae</taxon>
        <taxon>Pentapetalae</taxon>
        <taxon>rosids</taxon>
        <taxon>fabids</taxon>
        <taxon>Fabales</taxon>
        <taxon>Fabaceae</taxon>
        <taxon>Papilionoideae</taxon>
        <taxon>50 kb inversion clade</taxon>
        <taxon>dalbergioids sensu lato</taxon>
        <taxon>Dalbergieae</taxon>
        <taxon>Pterocarpus clade</taxon>
        <taxon>Stylosanthes</taxon>
    </lineage>
</organism>
<dbReference type="EMBL" id="JASCZI010000570">
    <property type="protein sequence ID" value="MED6112469.1"/>
    <property type="molecule type" value="Genomic_DNA"/>
</dbReference>
<dbReference type="Proteomes" id="UP001341840">
    <property type="component" value="Unassembled WGS sequence"/>
</dbReference>
<gene>
    <name evidence="1" type="ORF">PIB30_062010</name>
</gene>
<name>A0ABU6QLD0_9FABA</name>
<keyword evidence="2" id="KW-1185">Reference proteome</keyword>
<accession>A0ABU6QLD0</accession>